<organism evidence="2 3">
    <name type="scientific">Blepharisma stoltei</name>
    <dbReference type="NCBI Taxonomy" id="1481888"/>
    <lineage>
        <taxon>Eukaryota</taxon>
        <taxon>Sar</taxon>
        <taxon>Alveolata</taxon>
        <taxon>Ciliophora</taxon>
        <taxon>Postciliodesmatophora</taxon>
        <taxon>Heterotrichea</taxon>
        <taxon>Heterotrichida</taxon>
        <taxon>Blepharismidae</taxon>
        <taxon>Blepharisma</taxon>
    </lineage>
</organism>
<proteinExistence type="predicted"/>
<dbReference type="Proteomes" id="UP001162131">
    <property type="component" value="Unassembled WGS sequence"/>
</dbReference>
<evidence type="ECO:0000313" key="3">
    <source>
        <dbReference type="Proteomes" id="UP001162131"/>
    </source>
</evidence>
<gene>
    <name evidence="2" type="ORF">BSTOLATCC_MIC14361</name>
</gene>
<feature type="coiled-coil region" evidence="1">
    <location>
        <begin position="64"/>
        <end position="115"/>
    </location>
</feature>
<feature type="coiled-coil region" evidence="1">
    <location>
        <begin position="400"/>
        <end position="441"/>
    </location>
</feature>
<feature type="coiled-coil region" evidence="1">
    <location>
        <begin position="263"/>
        <end position="339"/>
    </location>
</feature>
<dbReference type="AlphaFoldDB" id="A0AAU9IR20"/>
<accession>A0AAU9IR20</accession>
<keyword evidence="3" id="KW-1185">Reference proteome</keyword>
<evidence type="ECO:0000313" key="2">
    <source>
        <dbReference type="EMBL" id="CAG9315608.1"/>
    </source>
</evidence>
<reference evidence="2" key="1">
    <citation type="submission" date="2021-09" db="EMBL/GenBank/DDBJ databases">
        <authorList>
            <consortium name="AG Swart"/>
            <person name="Singh M."/>
            <person name="Singh A."/>
            <person name="Seah K."/>
            <person name="Emmerich C."/>
        </authorList>
    </citation>
    <scope>NUCLEOTIDE SEQUENCE</scope>
    <source>
        <strain evidence="2">ATCC30299</strain>
    </source>
</reference>
<keyword evidence="1" id="KW-0175">Coiled coil</keyword>
<dbReference type="EMBL" id="CAJZBQ010000014">
    <property type="protein sequence ID" value="CAG9315608.1"/>
    <property type="molecule type" value="Genomic_DNA"/>
</dbReference>
<comment type="caution">
    <text evidence="2">The sequence shown here is derived from an EMBL/GenBank/DDBJ whole genome shotgun (WGS) entry which is preliminary data.</text>
</comment>
<name>A0AAU9IR20_9CILI</name>
<evidence type="ECO:0000256" key="1">
    <source>
        <dbReference type="SAM" id="Coils"/>
    </source>
</evidence>
<feature type="coiled-coil region" evidence="1">
    <location>
        <begin position="139"/>
        <end position="230"/>
    </location>
</feature>
<sequence>MNSQIPQGILSDLSHLAVLSNEILTLIKGSFEEFSCIEHFEKDQEEQFHSEISNEICKNLNLIAKQAVNLLSQVIENNEKAEELNKEIELEREKIEELTNNFSALQEDYNDLLEYKELYEKSIEIEKDREIDTDYLNMIEESKAEINELRKGLGILEEDKNLLEAKYNALRNKTEENHSFDARNYEQVIAVIEVEKTRLEKENEEIKKILNEKEKMLKERERENEDSLGEIEKRDLCLNKAKLMINQLIAEGEKQSKENYEIKEEYNMYMKEAEKMINDLNNQLLKDAQHEDQLREELNRLRDQIIKSENELSQSMYIIKETAEQNTDLQLQLKELNKSENLQLVEISRIKIQHKRSLAITSPHLTFLIKGIKQANTTITLDTYGQTDNNETLFLSLTEYEKINSKIDLLERELEKSQYEATNLKENNSDLQHKLSTKIEEFQASLSLQKAMKDEFVEMIKGYKTEIQASKEKANLERKLKDDLYEIEKKLEIALKSELECNEKIQMTEKAFNEQAKELEAIEIAVSLLEEEISLTVNHNEALPTRVLDIKTRVIQLIKAKEIEIKGLKEANDTIKMNHYYTSQSDLLYKSQDSTQYKTMTADTLRGFVSLTRSREGLLKSYQTADSITDRRYKSSNTRDLCDKETLQEKEDYIYKLESKIRRLKKHSHHKCRGKSMEVSEVKILVEDIMNVIQGKEAVSILIGNDAKNIFNQFIMWYRNADLPDKSFYLSLIEILQKSPSLKDQEKRLNILKQILENGSIMAFSTQILGCIQRLAASRHIDIMKEIFNVTKKMHMSFSASKESIVKVSRCIEGMKDSINEAENMHKGLIAIRILDMVSGFLIDLLEEYENNNANIEIIIDDLTNFL</sequence>
<protein>
    <submittedName>
        <fullName evidence="2">Uncharacterized protein</fullName>
    </submittedName>
</protein>